<reference evidence="1" key="1">
    <citation type="journal article" date="2020" name="Stud. Mycol.">
        <title>101 Dothideomycetes genomes: a test case for predicting lifestyles and emergence of pathogens.</title>
        <authorList>
            <person name="Haridas S."/>
            <person name="Albert R."/>
            <person name="Binder M."/>
            <person name="Bloem J."/>
            <person name="Labutti K."/>
            <person name="Salamov A."/>
            <person name="Andreopoulos B."/>
            <person name="Baker S."/>
            <person name="Barry K."/>
            <person name="Bills G."/>
            <person name="Bluhm B."/>
            <person name="Cannon C."/>
            <person name="Castanera R."/>
            <person name="Culley D."/>
            <person name="Daum C."/>
            <person name="Ezra D."/>
            <person name="Gonzalez J."/>
            <person name="Henrissat B."/>
            <person name="Kuo A."/>
            <person name="Liang C."/>
            <person name="Lipzen A."/>
            <person name="Lutzoni F."/>
            <person name="Magnuson J."/>
            <person name="Mondo S."/>
            <person name="Nolan M."/>
            <person name="Ohm R."/>
            <person name="Pangilinan J."/>
            <person name="Park H.-J."/>
            <person name="Ramirez L."/>
            <person name="Alfaro M."/>
            <person name="Sun H."/>
            <person name="Tritt A."/>
            <person name="Yoshinaga Y."/>
            <person name="Zwiers L.-H."/>
            <person name="Turgeon B."/>
            <person name="Goodwin S."/>
            <person name="Spatafora J."/>
            <person name="Crous P."/>
            <person name="Grigoriev I."/>
        </authorList>
    </citation>
    <scope>NUCLEOTIDE SEQUENCE</scope>
    <source>
        <strain evidence="1">CBS 525.71</strain>
    </source>
</reference>
<dbReference type="Proteomes" id="UP000799754">
    <property type="component" value="Unassembled WGS sequence"/>
</dbReference>
<evidence type="ECO:0000313" key="1">
    <source>
        <dbReference type="EMBL" id="KAF2630693.1"/>
    </source>
</evidence>
<protein>
    <submittedName>
        <fullName evidence="1">Uncharacterized protein</fullName>
    </submittedName>
</protein>
<dbReference type="EMBL" id="MU006706">
    <property type="protein sequence ID" value="KAF2630693.1"/>
    <property type="molecule type" value="Genomic_DNA"/>
</dbReference>
<accession>A0ACB6S9G9</accession>
<name>A0ACB6S9G9_9PLEO</name>
<gene>
    <name evidence="1" type="ORF">BU25DRAFT_245577</name>
</gene>
<comment type="caution">
    <text evidence="1">The sequence shown here is derived from an EMBL/GenBank/DDBJ whole genome shotgun (WGS) entry which is preliminary data.</text>
</comment>
<sequence length="181" mass="20362">MGSVSNSTVTESLSTSFEHDHRLRLRAYFLRHHYDIPFYCLLLVPNVHISVLLLSIFQRDTSGVWAHWAHFTGISMHLGKDQGAWCLHGVFLQVRQIHSRATTHERDRSIEHRLCFSARLNSQDSHFRSLCNSCAAVASARHSEHTCVTTSTVSLTPLIMACQARTVCSTCIGDPSNKAPF</sequence>
<keyword evidence="2" id="KW-1185">Reference proteome</keyword>
<proteinExistence type="predicted"/>
<evidence type="ECO:0000313" key="2">
    <source>
        <dbReference type="Proteomes" id="UP000799754"/>
    </source>
</evidence>
<organism evidence="1 2">
    <name type="scientific">Macroventuria anomochaeta</name>
    <dbReference type="NCBI Taxonomy" id="301207"/>
    <lineage>
        <taxon>Eukaryota</taxon>
        <taxon>Fungi</taxon>
        <taxon>Dikarya</taxon>
        <taxon>Ascomycota</taxon>
        <taxon>Pezizomycotina</taxon>
        <taxon>Dothideomycetes</taxon>
        <taxon>Pleosporomycetidae</taxon>
        <taxon>Pleosporales</taxon>
        <taxon>Pleosporineae</taxon>
        <taxon>Didymellaceae</taxon>
        <taxon>Macroventuria</taxon>
    </lineage>
</organism>